<keyword evidence="7" id="KW-0970">Cilium biogenesis/degradation</keyword>
<dbReference type="InterPro" id="IPR057855">
    <property type="entry name" value="Beta-prop_WDR19_1st"/>
</dbReference>
<dbReference type="GO" id="GO:0030991">
    <property type="term" value="C:intraciliary transport particle A"/>
    <property type="evidence" value="ECO:0007669"/>
    <property type="project" value="UniProtKB-ARBA"/>
</dbReference>
<keyword evidence="4" id="KW-0963">Cytoplasm</keyword>
<evidence type="ECO:0000259" key="20">
    <source>
        <dbReference type="Pfam" id="PF24762"/>
    </source>
</evidence>
<evidence type="ECO:0000313" key="22">
    <source>
        <dbReference type="Proteomes" id="UP001209878"/>
    </source>
</evidence>
<gene>
    <name evidence="21" type="ORF">NP493_365g02006</name>
</gene>
<accession>A0AAD9L3H9</accession>
<evidence type="ECO:0000256" key="15">
    <source>
        <dbReference type="ARBA" id="ARBA00070579"/>
    </source>
</evidence>
<comment type="caution">
    <text evidence="21">The sequence shown here is derived from an EMBL/GenBank/DDBJ whole genome shotgun (WGS) entry which is preliminary data.</text>
</comment>
<dbReference type="Pfam" id="PF23145">
    <property type="entry name" value="Zf_2nd_IFT121"/>
    <property type="match status" value="1"/>
</dbReference>
<evidence type="ECO:0000259" key="18">
    <source>
        <dbReference type="Pfam" id="PF23145"/>
    </source>
</evidence>
<keyword evidence="10" id="KW-0969">Cilium</keyword>
<dbReference type="Gene3D" id="1.25.40.470">
    <property type="match status" value="2"/>
</dbReference>
<evidence type="ECO:0000256" key="8">
    <source>
        <dbReference type="ARBA" id="ARBA00022803"/>
    </source>
</evidence>
<dbReference type="Gene3D" id="2.130.10.10">
    <property type="entry name" value="YVTN repeat-like/Quinoprotein amine dehydrogenase"/>
    <property type="match status" value="1"/>
</dbReference>
<keyword evidence="5" id="KW-0853">WD repeat</keyword>
<dbReference type="FunFam" id="1.25.40.470:FF:000009">
    <property type="entry name" value="WD repeat-containing protein 19 isoform X1"/>
    <property type="match status" value="1"/>
</dbReference>
<feature type="domain" description="IF140/IFT172/WDR19 TPR" evidence="20">
    <location>
        <begin position="664"/>
        <end position="1044"/>
    </location>
</feature>
<dbReference type="InterPro" id="IPR015943">
    <property type="entry name" value="WD40/YVTN_repeat-like_dom_sf"/>
</dbReference>
<feature type="domain" description="IFT121-like zinc finger" evidence="18">
    <location>
        <begin position="1278"/>
        <end position="1321"/>
    </location>
</feature>
<comment type="subcellular location">
    <subcellularLocation>
        <location evidence="2">Cell projection</location>
        <location evidence="2">Cilium</location>
        <location evidence="2">Flagellum</location>
    </subcellularLocation>
    <subcellularLocation>
        <location evidence="3">Cell projection</location>
        <location evidence="3">Cilium</location>
        <location evidence="3">Photoreceptor outer segment</location>
    </subcellularLocation>
    <subcellularLocation>
        <location evidence="1">Cytoplasm</location>
        <location evidence="1">Cytoskeleton</location>
        <location evidence="1">Cilium basal body</location>
    </subcellularLocation>
</comment>
<keyword evidence="22" id="KW-1185">Reference proteome</keyword>
<evidence type="ECO:0000256" key="3">
    <source>
        <dbReference type="ARBA" id="ARBA00004504"/>
    </source>
</evidence>
<comment type="function">
    <text evidence="13">As component of the IFT complex A (IFT-A), a complex required for retrograde ciliary transport and entry into cilia of G protein-coupled receptors (GPCRs), it is involved in cilia function and/or assembly. Essential for functional IFT-A assembly and ciliary entry of GPCRs. Associates with the BBSome complex to mediate ciliary transport.</text>
</comment>
<dbReference type="Pfam" id="PF24762">
    <property type="entry name" value="TPR_IF140-IFT172"/>
    <property type="match status" value="1"/>
</dbReference>
<dbReference type="FunFam" id="2.130.10.10:FF:000242">
    <property type="entry name" value="WD repeat domain 19, isoform CRA_a"/>
    <property type="match status" value="1"/>
</dbReference>
<feature type="domain" description="WDR19 first beta-propeller" evidence="19">
    <location>
        <begin position="20"/>
        <end position="342"/>
    </location>
</feature>
<dbReference type="Pfam" id="PF15911">
    <property type="entry name" value="Beta-prop_WDR19_2nd"/>
    <property type="match status" value="1"/>
</dbReference>
<dbReference type="EMBL" id="JAODUO010000365">
    <property type="protein sequence ID" value="KAK2182147.1"/>
    <property type="molecule type" value="Genomic_DNA"/>
</dbReference>
<dbReference type="SUPFAM" id="SSF82171">
    <property type="entry name" value="DPP6 N-terminal domain-like"/>
    <property type="match status" value="1"/>
</dbReference>
<dbReference type="GO" id="GO:0035721">
    <property type="term" value="P:intraciliary retrograde transport"/>
    <property type="evidence" value="ECO:0007669"/>
    <property type="project" value="InterPro"/>
</dbReference>
<evidence type="ECO:0000256" key="11">
    <source>
        <dbReference type="ARBA" id="ARBA00023212"/>
    </source>
</evidence>
<reference evidence="21" key="1">
    <citation type="journal article" date="2023" name="Mol. Biol. Evol.">
        <title>Third-Generation Sequencing Reveals the Adaptive Role of the Epigenome in Three Deep-Sea Polychaetes.</title>
        <authorList>
            <person name="Perez M."/>
            <person name="Aroh O."/>
            <person name="Sun Y."/>
            <person name="Lan Y."/>
            <person name="Juniper S.K."/>
            <person name="Young C.R."/>
            <person name="Angers B."/>
            <person name="Qian P.Y."/>
        </authorList>
    </citation>
    <scope>NUCLEOTIDE SEQUENCE</scope>
    <source>
        <strain evidence="21">R07B-5</strain>
    </source>
</reference>
<evidence type="ECO:0000256" key="1">
    <source>
        <dbReference type="ARBA" id="ARBA00004120"/>
    </source>
</evidence>
<evidence type="ECO:0000256" key="4">
    <source>
        <dbReference type="ARBA" id="ARBA00022490"/>
    </source>
</evidence>
<dbReference type="SUPFAM" id="SSF69322">
    <property type="entry name" value="Tricorn protease domain 2"/>
    <property type="match status" value="1"/>
</dbReference>
<dbReference type="InterPro" id="IPR040379">
    <property type="entry name" value="WDR19/dyf-2"/>
</dbReference>
<dbReference type="FunFam" id="1.25.40.470:FF:000006">
    <property type="entry name" value="WD repeat-containing protein 19 isoform X1"/>
    <property type="match status" value="1"/>
</dbReference>
<dbReference type="Proteomes" id="UP001209878">
    <property type="component" value="Unassembled WGS sequence"/>
</dbReference>
<dbReference type="Pfam" id="PF23389">
    <property type="entry name" value="Beta-prop_WDR19_1st"/>
    <property type="match status" value="1"/>
</dbReference>
<evidence type="ECO:0000259" key="17">
    <source>
        <dbReference type="Pfam" id="PF15911"/>
    </source>
</evidence>
<dbReference type="InterPro" id="IPR056168">
    <property type="entry name" value="TPR_IF140/IFT172/WDR19"/>
</dbReference>
<evidence type="ECO:0000256" key="14">
    <source>
        <dbReference type="ARBA" id="ARBA00064891"/>
    </source>
</evidence>
<organism evidence="21 22">
    <name type="scientific">Ridgeia piscesae</name>
    <name type="common">Tubeworm</name>
    <dbReference type="NCBI Taxonomy" id="27915"/>
    <lineage>
        <taxon>Eukaryota</taxon>
        <taxon>Metazoa</taxon>
        <taxon>Spiralia</taxon>
        <taxon>Lophotrochozoa</taxon>
        <taxon>Annelida</taxon>
        <taxon>Polychaeta</taxon>
        <taxon>Sedentaria</taxon>
        <taxon>Canalipalpata</taxon>
        <taxon>Sabellida</taxon>
        <taxon>Siboglinidae</taxon>
        <taxon>Ridgeia</taxon>
    </lineage>
</organism>
<evidence type="ECO:0000256" key="13">
    <source>
        <dbReference type="ARBA" id="ARBA00053638"/>
    </source>
</evidence>
<dbReference type="SMART" id="SM00320">
    <property type="entry name" value="WD40"/>
    <property type="match status" value="6"/>
</dbReference>
<evidence type="ECO:0000256" key="2">
    <source>
        <dbReference type="ARBA" id="ARBA00004230"/>
    </source>
</evidence>
<keyword evidence="6" id="KW-0677">Repeat</keyword>
<evidence type="ECO:0000313" key="21">
    <source>
        <dbReference type="EMBL" id="KAK2182147.1"/>
    </source>
</evidence>
<evidence type="ECO:0000259" key="19">
    <source>
        <dbReference type="Pfam" id="PF23389"/>
    </source>
</evidence>
<evidence type="ECO:0000256" key="7">
    <source>
        <dbReference type="ARBA" id="ARBA00022794"/>
    </source>
</evidence>
<keyword evidence="11" id="KW-0206">Cytoskeleton</keyword>
<dbReference type="Pfam" id="PF23146">
    <property type="entry name" value="Zf_IFT144_1st"/>
    <property type="match status" value="1"/>
</dbReference>
<dbReference type="GO" id="GO:0031514">
    <property type="term" value="C:motile cilium"/>
    <property type="evidence" value="ECO:0007669"/>
    <property type="project" value="UniProtKB-SubCell"/>
</dbReference>
<dbReference type="PANTHER" id="PTHR14920:SF0">
    <property type="entry name" value="WD REPEAT DOMAIN 19"/>
    <property type="match status" value="1"/>
</dbReference>
<keyword evidence="9" id="KW-0282">Flagellum</keyword>
<evidence type="ECO:0000256" key="5">
    <source>
        <dbReference type="ARBA" id="ARBA00022574"/>
    </source>
</evidence>
<dbReference type="InterPro" id="IPR001680">
    <property type="entry name" value="WD40_rpt"/>
</dbReference>
<name>A0AAD9L3H9_RIDPI</name>
<evidence type="ECO:0000256" key="9">
    <source>
        <dbReference type="ARBA" id="ARBA00022846"/>
    </source>
</evidence>
<evidence type="ECO:0000256" key="12">
    <source>
        <dbReference type="ARBA" id="ARBA00023273"/>
    </source>
</evidence>
<keyword evidence="12" id="KW-0966">Cell projection</keyword>
<dbReference type="InterPro" id="IPR039468">
    <property type="entry name" value="WDR19_WD40_rpt"/>
</dbReference>
<dbReference type="GO" id="GO:0072657">
    <property type="term" value="P:protein localization to membrane"/>
    <property type="evidence" value="ECO:0007669"/>
    <property type="project" value="UniProtKB-ARBA"/>
</dbReference>
<evidence type="ECO:0000256" key="16">
    <source>
        <dbReference type="ARBA" id="ARBA00075765"/>
    </source>
</evidence>
<dbReference type="InterPro" id="IPR011990">
    <property type="entry name" value="TPR-like_helical_dom_sf"/>
</dbReference>
<comment type="subunit">
    <text evidence="14">Component of the IFT complex A (IFT-A) complex. IFT-A complex is divided into a core subcomplex composed of IFT122:IFT140:WDR19 which is associated with TULP3 and a peripheral subcomplex composed of IFT43:WDR35:TTC21B. Interacts (via C-terminal region) with IFT122 (via C-terminal region). Interacts with BBS1. Interacts with TTC25.</text>
</comment>
<proteinExistence type="predicted"/>
<keyword evidence="8" id="KW-0802">TPR repeat</keyword>
<dbReference type="InterPro" id="IPR056170">
    <property type="entry name" value="Znf_IFT121-like"/>
</dbReference>
<dbReference type="SUPFAM" id="SSF48452">
    <property type="entry name" value="TPR-like"/>
    <property type="match status" value="1"/>
</dbReference>
<dbReference type="PANTHER" id="PTHR14920">
    <property type="entry name" value="OSMOTIC AVOIDANCE ABNORMAL PROTEIN 1/WD REPEAT MEMBRANE PROTEIN"/>
    <property type="match status" value="1"/>
</dbReference>
<feature type="domain" description="WDR19 WD40 repeat" evidence="17">
    <location>
        <begin position="362"/>
        <end position="636"/>
    </location>
</feature>
<protein>
    <recommendedName>
        <fullName evidence="15">WD repeat-containing protein 19</fullName>
    </recommendedName>
    <alternativeName>
        <fullName evidence="16">Intraflagellar transport 144 homolog</fullName>
    </alternativeName>
</protein>
<evidence type="ECO:0000256" key="10">
    <source>
        <dbReference type="ARBA" id="ARBA00023069"/>
    </source>
</evidence>
<evidence type="ECO:0000256" key="6">
    <source>
        <dbReference type="ARBA" id="ARBA00022737"/>
    </source>
</evidence>
<dbReference type="GO" id="GO:0001750">
    <property type="term" value="C:photoreceptor outer segment"/>
    <property type="evidence" value="ECO:0007669"/>
    <property type="project" value="UniProtKB-SubCell"/>
</dbReference>
<dbReference type="GO" id="GO:0060271">
    <property type="term" value="P:cilium assembly"/>
    <property type="evidence" value="ECO:0007669"/>
    <property type="project" value="TreeGrafter"/>
</dbReference>
<sequence>MCLQRVFSILERTHGQGAIEFAWQKNLGNYLATAGADHIVRIYDRHGLLIEEISLPGNCTGLGWDVDGDTLAVINDKSGIVFLWDSNSRRTTQLDSGFRDSLTFLRWSKLGALLAIGTAKGNLLLYNHKTSRKVPILGKHTKKISCGEWSSQNLLALGSEDKTISISNAEGDTVRQTNVRSEPHDIQFSEMKSDQRSSVGENTVSVVLGKKTLFFYNLDDIDNPIELAFQQRYGNIIAYKWYGDGYIMIGFSHGFFVVVSTHMKEIGQELFQARNHKDNLTSIAISLSLNKAASAGDNCVKIHDLSDLKEMHAIVTLDDERNLDQIKWTDDGQLMAVSTQRGSIHVYLTKLPILGEAHGTRIAYLTSLLDVTVQNMVKQEHQVTVTVDVEPSFIGLGPYHMAVGMNNRAWFYIITDQGLQKLRDREYLGTIQDCKIGLDYAAVSFEGKISLHLIETEMEQAEERENRLFPDQDKESQKITSFGITRDFLIFSTDIGGIHYFYIEDWQYVNEFRHVVGIRKIFPDINGTKLIFIDEKSDGYVYNPVNDNTVEIPEFSPIVRGVLWENFAMDEGVFVAYDEENIYTYIYHRETVREAKVEFVGVTKLPYGQVPLMLYYGDIVLQTSSGKVATVRLETHNFDEKSLQDQPPEGVLTPFQKCIKLRRFKEAWEHCQRLGQRDKWEELGKAALSLLEIDFAMRVYREIGDAGMVMSLQKVKVIEDRNLLAGYITMFLEDFNLAQDLFLASSLPVAALEMRRDLLHWDSALKLARVLAPDQIAYISKEYAQQLEFTCDYANALMHYEKGITKEPNQREHDESCAAGVARMSIRNGDIRRGVGMAVKMPSRALKKECAAILESMKQWSEAAMLYEKGGYYDKAAAVYIRSKNWNKVGELLTHVASPKIHIQYARAKEAEGRYKEAATAYTTAKDFDNVIRINLDYLQNPEEAVKIVQETQSVEGAKMVAKFFQKLNDYASAIQFLVMSQCNVEAFQLAQSHDQMEIYAEIIGSDATVEDYQSIALYFENEKNHFLAGKFFLLAGQYARALKHFLRCPDVEDSPALTMAIETVGQANDDQLTRQLIDFLMGEIDGVPKDAKYLFRLYMALKQFREAARTAIIIAREEQNAGNYRNAHDVLFSMYQELKKNNIKIPAEMSNNLMILHSYILVKIHVKRGDHLKGARMLIRVANNISKFPSHIVPILTSTVIECHRSGLRNSSFSYAAMLMRPEYRDKIDLKYKKKIEGIVRRPDKMEEEESDSPCPYCNFELPQTQLVCPECKNNLPYCIVTGRHVVKDDITTCPNCDFPALLSEFLSLVEVDPTCPMCSLGVPSHNLQKLKDPSKILSMEDTE</sequence>